<evidence type="ECO:0000256" key="1">
    <source>
        <dbReference type="SAM" id="SignalP"/>
    </source>
</evidence>
<dbReference type="EMBL" id="BKCJ010141322">
    <property type="protein sequence ID" value="GEX95296.1"/>
    <property type="molecule type" value="Genomic_DNA"/>
</dbReference>
<proteinExistence type="predicted"/>
<feature type="chain" id="PRO_5025329705" evidence="1">
    <location>
        <begin position="43"/>
        <end position="145"/>
    </location>
</feature>
<gene>
    <name evidence="2" type="ORF">Tci_367271</name>
</gene>
<name>A0A699HCE9_TANCI</name>
<reference evidence="2" key="1">
    <citation type="journal article" date="2019" name="Sci. Rep.">
        <title>Draft genome of Tanacetum cinerariifolium, the natural source of mosquito coil.</title>
        <authorList>
            <person name="Yamashiro T."/>
            <person name="Shiraishi A."/>
            <person name="Satake H."/>
            <person name="Nakayama K."/>
        </authorList>
    </citation>
    <scope>NUCLEOTIDE SEQUENCE</scope>
</reference>
<protein>
    <submittedName>
        <fullName evidence="2">Cytochrome P450 82A2</fullName>
    </submittedName>
</protein>
<accession>A0A699HCE9</accession>
<organism evidence="2">
    <name type="scientific">Tanacetum cinerariifolium</name>
    <name type="common">Dalmatian daisy</name>
    <name type="synonym">Chrysanthemum cinerariifolium</name>
    <dbReference type="NCBI Taxonomy" id="118510"/>
    <lineage>
        <taxon>Eukaryota</taxon>
        <taxon>Viridiplantae</taxon>
        <taxon>Streptophyta</taxon>
        <taxon>Embryophyta</taxon>
        <taxon>Tracheophyta</taxon>
        <taxon>Spermatophyta</taxon>
        <taxon>Magnoliopsida</taxon>
        <taxon>eudicotyledons</taxon>
        <taxon>Gunneridae</taxon>
        <taxon>Pentapetalae</taxon>
        <taxon>asterids</taxon>
        <taxon>campanulids</taxon>
        <taxon>Asterales</taxon>
        <taxon>Asteraceae</taxon>
        <taxon>Asteroideae</taxon>
        <taxon>Anthemideae</taxon>
        <taxon>Anthemidinae</taxon>
        <taxon>Tanacetum</taxon>
    </lineage>
</organism>
<dbReference type="AlphaFoldDB" id="A0A699HCE9"/>
<comment type="caution">
    <text evidence="2">The sequence shown here is derived from an EMBL/GenBank/DDBJ whole genome shotgun (WGS) entry which is preliminary data.</text>
</comment>
<keyword evidence="1" id="KW-0732">Signal</keyword>
<sequence length="145" mass="16064">MFAESLQVGGNKRCTLTLILVGSKWSLSLLCIITCPVDCTHADIASCVGANCGLCRQSVQSISVDTQANDLDNILEKWSDEHKEWRETGLKGETKPDLTCVLISILEGFEQPVHLSSRLKVPTISQLQFWSGKPPHNYEFFIKGV</sequence>
<evidence type="ECO:0000313" key="2">
    <source>
        <dbReference type="EMBL" id="GEX95296.1"/>
    </source>
</evidence>
<feature type="signal peptide" evidence="1">
    <location>
        <begin position="1"/>
        <end position="42"/>
    </location>
</feature>